<evidence type="ECO:0000256" key="9">
    <source>
        <dbReference type="ARBA" id="ARBA00023242"/>
    </source>
</evidence>
<dbReference type="GO" id="GO:0000785">
    <property type="term" value="C:chromatin"/>
    <property type="evidence" value="ECO:0007669"/>
    <property type="project" value="TreeGrafter"/>
</dbReference>
<organism evidence="14 15">
    <name type="scientific">Ridgeia piscesae</name>
    <name type="common">Tubeworm</name>
    <dbReference type="NCBI Taxonomy" id="27915"/>
    <lineage>
        <taxon>Eukaryota</taxon>
        <taxon>Metazoa</taxon>
        <taxon>Spiralia</taxon>
        <taxon>Lophotrochozoa</taxon>
        <taxon>Annelida</taxon>
        <taxon>Polychaeta</taxon>
        <taxon>Sedentaria</taxon>
        <taxon>Canalipalpata</taxon>
        <taxon>Sabellida</taxon>
        <taxon>Siboglinidae</taxon>
        <taxon>Ridgeia</taxon>
    </lineage>
</organism>
<feature type="domain" description="Mis18" evidence="13">
    <location>
        <begin position="28"/>
        <end position="126"/>
    </location>
</feature>
<dbReference type="PANTHER" id="PTHR16431">
    <property type="entry name" value="NEUROGENIC PROTEIN MASTERMIND"/>
    <property type="match status" value="1"/>
</dbReference>
<dbReference type="GO" id="GO:0051301">
    <property type="term" value="P:cell division"/>
    <property type="evidence" value="ECO:0007669"/>
    <property type="project" value="UniProtKB-KW"/>
</dbReference>
<evidence type="ECO:0000313" key="15">
    <source>
        <dbReference type="Proteomes" id="UP001209878"/>
    </source>
</evidence>
<comment type="caution">
    <text evidence="14">The sequence shown here is derived from an EMBL/GenBank/DDBJ whole genome shotgun (WGS) entry which is preliminary data.</text>
</comment>
<dbReference type="Proteomes" id="UP001209878">
    <property type="component" value="Unassembled WGS sequence"/>
</dbReference>
<evidence type="ECO:0000256" key="8">
    <source>
        <dbReference type="ARBA" id="ARBA00022833"/>
    </source>
</evidence>
<protein>
    <recommendedName>
        <fullName evidence="13">Mis18 domain-containing protein</fullName>
    </recommendedName>
</protein>
<reference evidence="14" key="1">
    <citation type="journal article" date="2023" name="Mol. Biol. Evol.">
        <title>Third-Generation Sequencing Reveals the Adaptive Role of the Epigenome in Three Deep-Sea Polychaetes.</title>
        <authorList>
            <person name="Perez M."/>
            <person name="Aroh O."/>
            <person name="Sun Y."/>
            <person name="Lan Y."/>
            <person name="Juniper S.K."/>
            <person name="Young C.R."/>
            <person name="Angers B."/>
            <person name="Qian P.Y."/>
        </authorList>
    </citation>
    <scope>NUCLEOTIDE SEQUENCE</scope>
    <source>
        <strain evidence="14">R07B-5</strain>
    </source>
</reference>
<keyword evidence="11" id="KW-0137">Centromere</keyword>
<evidence type="ECO:0000256" key="11">
    <source>
        <dbReference type="ARBA" id="ARBA00023328"/>
    </source>
</evidence>
<evidence type="ECO:0000256" key="2">
    <source>
        <dbReference type="ARBA" id="ARBA00004123"/>
    </source>
</evidence>
<dbReference type="InterPro" id="IPR004910">
    <property type="entry name" value="Yippee/Mis18/Cereblon"/>
</dbReference>
<dbReference type="PANTHER" id="PTHR16431:SF1">
    <property type="entry name" value="NEUROGENIC PROTEIN MASTERMIND"/>
    <property type="match status" value="1"/>
</dbReference>
<comment type="subcellular location">
    <subcellularLocation>
        <location evidence="3">Chromosome</location>
        <location evidence="3">Centromere</location>
    </subcellularLocation>
    <subcellularLocation>
        <location evidence="2">Nucleus</location>
    </subcellularLocation>
</comment>
<dbReference type="PROSITE" id="PS51793">
    <property type="entry name" value="MIS18"/>
    <property type="match status" value="1"/>
</dbReference>
<evidence type="ECO:0000256" key="5">
    <source>
        <dbReference type="ARBA" id="ARBA00022618"/>
    </source>
</evidence>
<proteinExistence type="predicted"/>
<keyword evidence="15" id="KW-1185">Reference proteome</keyword>
<evidence type="ECO:0000256" key="7">
    <source>
        <dbReference type="ARBA" id="ARBA00022776"/>
    </source>
</evidence>
<dbReference type="GO" id="GO:0034080">
    <property type="term" value="P:CENP-A containing chromatin assembly"/>
    <property type="evidence" value="ECO:0007669"/>
    <property type="project" value="TreeGrafter"/>
</dbReference>
<evidence type="ECO:0000256" key="12">
    <source>
        <dbReference type="SAM" id="MobiDB-lite"/>
    </source>
</evidence>
<dbReference type="Pfam" id="PF03226">
    <property type="entry name" value="Yippee-Mis18"/>
    <property type="match status" value="1"/>
</dbReference>
<keyword evidence="8" id="KW-0862">Zinc</keyword>
<evidence type="ECO:0000256" key="3">
    <source>
        <dbReference type="ARBA" id="ARBA00004584"/>
    </source>
</evidence>
<dbReference type="GO" id="GO:0000775">
    <property type="term" value="C:chromosome, centromeric region"/>
    <property type="evidence" value="ECO:0007669"/>
    <property type="project" value="UniProtKB-SubCell"/>
</dbReference>
<dbReference type="InterPro" id="IPR034752">
    <property type="entry name" value="Mis18"/>
</dbReference>
<keyword evidence="5" id="KW-0132">Cell division</keyword>
<keyword evidence="9" id="KW-0539">Nucleus</keyword>
<dbReference type="GO" id="GO:0046872">
    <property type="term" value="F:metal ion binding"/>
    <property type="evidence" value="ECO:0007669"/>
    <property type="project" value="UniProtKB-KW"/>
</dbReference>
<keyword evidence="7" id="KW-0498">Mitosis</keyword>
<dbReference type="GO" id="GO:0007059">
    <property type="term" value="P:chromosome segregation"/>
    <property type="evidence" value="ECO:0007669"/>
    <property type="project" value="TreeGrafter"/>
</dbReference>
<feature type="region of interest" description="Disordered" evidence="12">
    <location>
        <begin position="183"/>
        <end position="258"/>
    </location>
</feature>
<evidence type="ECO:0000256" key="10">
    <source>
        <dbReference type="ARBA" id="ARBA00023306"/>
    </source>
</evidence>
<keyword evidence="6" id="KW-0479">Metal-binding</keyword>
<evidence type="ECO:0000256" key="6">
    <source>
        <dbReference type="ARBA" id="ARBA00022723"/>
    </source>
</evidence>
<keyword evidence="10" id="KW-0131">Cell cycle</keyword>
<evidence type="ECO:0000313" key="14">
    <source>
        <dbReference type="EMBL" id="KAK2158496.1"/>
    </source>
</evidence>
<gene>
    <name evidence="14" type="ORF">NP493_1792g00000</name>
</gene>
<dbReference type="EMBL" id="JAODUO010001791">
    <property type="protein sequence ID" value="KAK2158496.1"/>
    <property type="molecule type" value="Genomic_DNA"/>
</dbReference>
<dbReference type="AlphaFoldDB" id="A0AAD9JT76"/>
<evidence type="ECO:0000256" key="4">
    <source>
        <dbReference type="ARBA" id="ARBA00022454"/>
    </source>
</evidence>
<accession>A0AAD9JT76</accession>
<sequence length="258" mass="28374">MSKNEAKNRSNAGETGIDQREDSDTEYPLVFQCAKCNTILGDSLSWLCAIEDLGTITLSHVTSKVEVPKKLLTSTEGCDLGSTYSALNCSGCGTMVGKLYKTTPKPLDALRDFFTLFVSKLDSYQLGSAGTHSGESMTQSGPAQLAACQIQQSSGVLVAIRKIQVVVLELSQRLEALERGRPAKNEDEFMGDLPIQIPTPKELDTSEHSDDDEYVYGNGRSKLRSRQEQDLELSIMKRRSPGYGDKSQIPNSKRKRLK</sequence>
<name>A0AAD9JT76_RIDPI</name>
<keyword evidence="4" id="KW-0158">Chromosome</keyword>
<feature type="region of interest" description="Disordered" evidence="12">
    <location>
        <begin position="1"/>
        <end position="21"/>
    </location>
</feature>
<evidence type="ECO:0000256" key="1">
    <source>
        <dbReference type="ARBA" id="ARBA00003694"/>
    </source>
</evidence>
<evidence type="ECO:0000259" key="13">
    <source>
        <dbReference type="PROSITE" id="PS51793"/>
    </source>
</evidence>
<comment type="function">
    <text evidence="1">Required for recruitment of CENPA to centromeres and normal chromosome segregation during mitosis.</text>
</comment>
<dbReference type="GO" id="GO:0005634">
    <property type="term" value="C:nucleus"/>
    <property type="evidence" value="ECO:0007669"/>
    <property type="project" value="UniProtKB-SubCell"/>
</dbReference>